<evidence type="ECO:0000259" key="3">
    <source>
        <dbReference type="Pfam" id="PF00501"/>
    </source>
</evidence>
<evidence type="ECO:0000313" key="6">
    <source>
        <dbReference type="Proteomes" id="UP000199608"/>
    </source>
</evidence>
<dbReference type="EMBL" id="FNLL01000011">
    <property type="protein sequence ID" value="SDU52491.1"/>
    <property type="molecule type" value="Genomic_DNA"/>
</dbReference>
<dbReference type="InterPro" id="IPR000873">
    <property type="entry name" value="AMP-dep_synth/lig_dom"/>
</dbReference>
<dbReference type="AlphaFoldDB" id="A0A1H2J8I4"/>
<sequence>MLLMRISKRLKKTSKVKNIKPVEYSPAVFYSFTAGFFLYRMRGCCFEMIITEILTRNALMYKCETALVECIPSLNSRKTITWEEFYRKSNRLANAFENRGIQKGDKIVQLMTNCLEWLPIYFGILYTGAWAVPLNFRFESDKILLCTNTAEAKVFIFGEEFIERIEAIRDELEKYVQLWIFTGPANLCPDWAVQYDTFIETQSSDAPPDVDLDVEDAAALYFTSGTTGNPKAVLLTHRNLEHACHVEHAHHNQTHEDIFLCIPPLYHTGAKMHWMGSFLVGGKGIILKGVSPQWIIETISQEQCTIVWLLVPWAHDILIAIENKEIDLSKHRLSQWRLMHAGAQPVPPSLIENWKKYFPGQDYDTNYGLTESTGPGCVHLGIDNADKIGPIGSPGFDWEAKIVDKQGNLLFGNESGELIVKGPGVMKEYYKNPQATAETIKDGWLHTGDIARYDINGFIWLVDRKKDMIIYGGENIFPVEIENFFLKNKKIKDIAVIGIPDERLGEIPAGIISVKPGCILCESDIIEFQQELPRYKHLRKIFFGDVPRNPTGKIEKPKLRRIYAEDKRKDIRKLLR</sequence>
<evidence type="ECO:0000313" key="5">
    <source>
        <dbReference type="EMBL" id="SDU52491.1"/>
    </source>
</evidence>
<keyword evidence="6" id="KW-1185">Reference proteome</keyword>
<dbReference type="Gene3D" id="3.30.300.30">
    <property type="match status" value="1"/>
</dbReference>
<protein>
    <submittedName>
        <fullName evidence="5">Acyl-CoA synthetase (AMP-forming)/AMP-acid ligase II</fullName>
    </submittedName>
</protein>
<dbReference type="InterPro" id="IPR042099">
    <property type="entry name" value="ANL_N_sf"/>
</dbReference>
<dbReference type="Proteomes" id="UP000199608">
    <property type="component" value="Unassembled WGS sequence"/>
</dbReference>
<evidence type="ECO:0000256" key="1">
    <source>
        <dbReference type="ARBA" id="ARBA00006432"/>
    </source>
</evidence>
<dbReference type="Pfam" id="PF13193">
    <property type="entry name" value="AMP-binding_C"/>
    <property type="match status" value="1"/>
</dbReference>
<name>A0A1H2J8I4_9BACT</name>
<organism evidence="5 6">
    <name type="scientific">Desulfobacula phenolica</name>
    <dbReference type="NCBI Taxonomy" id="90732"/>
    <lineage>
        <taxon>Bacteria</taxon>
        <taxon>Pseudomonadati</taxon>
        <taxon>Thermodesulfobacteriota</taxon>
        <taxon>Desulfobacteria</taxon>
        <taxon>Desulfobacterales</taxon>
        <taxon>Desulfobacteraceae</taxon>
        <taxon>Desulfobacula</taxon>
    </lineage>
</organism>
<feature type="domain" description="AMP-binding enzyme C-terminal" evidence="4">
    <location>
        <begin position="480"/>
        <end position="553"/>
    </location>
</feature>
<dbReference type="InterPro" id="IPR025110">
    <property type="entry name" value="AMP-bd_C"/>
</dbReference>
<dbReference type="InterPro" id="IPR020845">
    <property type="entry name" value="AMP-binding_CS"/>
</dbReference>
<dbReference type="Gene3D" id="3.40.50.12780">
    <property type="entry name" value="N-terminal domain of ligase-like"/>
    <property type="match status" value="1"/>
</dbReference>
<dbReference type="PROSITE" id="PS00455">
    <property type="entry name" value="AMP_BINDING"/>
    <property type="match status" value="1"/>
</dbReference>
<dbReference type="InterPro" id="IPR045851">
    <property type="entry name" value="AMP-bd_C_sf"/>
</dbReference>
<dbReference type="GO" id="GO:0016405">
    <property type="term" value="F:CoA-ligase activity"/>
    <property type="evidence" value="ECO:0007669"/>
    <property type="project" value="TreeGrafter"/>
</dbReference>
<keyword evidence="2 5" id="KW-0436">Ligase</keyword>
<proteinExistence type="inferred from homology"/>
<dbReference type="Pfam" id="PF00501">
    <property type="entry name" value="AMP-binding"/>
    <property type="match status" value="1"/>
</dbReference>
<gene>
    <name evidence="5" type="ORF">SAMN04487931_11123</name>
</gene>
<reference evidence="6" key="1">
    <citation type="submission" date="2016-10" db="EMBL/GenBank/DDBJ databases">
        <authorList>
            <person name="Varghese N."/>
            <person name="Submissions S."/>
        </authorList>
    </citation>
    <scope>NUCLEOTIDE SEQUENCE [LARGE SCALE GENOMIC DNA]</scope>
    <source>
        <strain evidence="6">DSM 3384</strain>
    </source>
</reference>
<dbReference type="PANTHER" id="PTHR24096:SF149">
    <property type="entry name" value="AMP-BINDING DOMAIN-CONTAINING PROTEIN-RELATED"/>
    <property type="match status" value="1"/>
</dbReference>
<feature type="domain" description="AMP-dependent synthetase/ligase" evidence="3">
    <location>
        <begin position="58"/>
        <end position="430"/>
    </location>
</feature>
<accession>A0A1H2J8I4</accession>
<comment type="similarity">
    <text evidence="1">Belongs to the ATP-dependent AMP-binding enzyme family.</text>
</comment>
<dbReference type="SUPFAM" id="SSF56801">
    <property type="entry name" value="Acetyl-CoA synthetase-like"/>
    <property type="match status" value="1"/>
</dbReference>
<evidence type="ECO:0000256" key="2">
    <source>
        <dbReference type="ARBA" id="ARBA00022598"/>
    </source>
</evidence>
<dbReference type="PANTHER" id="PTHR24096">
    <property type="entry name" value="LONG-CHAIN-FATTY-ACID--COA LIGASE"/>
    <property type="match status" value="1"/>
</dbReference>
<evidence type="ECO:0000259" key="4">
    <source>
        <dbReference type="Pfam" id="PF13193"/>
    </source>
</evidence>